<feature type="transmembrane region" description="Helical" evidence="1">
    <location>
        <begin position="193"/>
        <end position="215"/>
    </location>
</feature>
<keyword evidence="1" id="KW-1133">Transmembrane helix</keyword>
<feature type="transmembrane region" description="Helical" evidence="1">
    <location>
        <begin position="24"/>
        <end position="48"/>
    </location>
</feature>
<feature type="transmembrane region" description="Helical" evidence="1">
    <location>
        <begin position="153"/>
        <end position="173"/>
    </location>
</feature>
<dbReference type="InterPro" id="IPR005625">
    <property type="entry name" value="PepSY-ass_TM"/>
</dbReference>
<accession>A0A0F9VED8</accession>
<dbReference type="AlphaFoldDB" id="A0A0F9VED8"/>
<comment type="caution">
    <text evidence="2">The sequence shown here is derived from an EMBL/GenBank/DDBJ whole genome shotgun (WGS) entry which is preliminary data.</text>
</comment>
<reference evidence="2" key="1">
    <citation type="journal article" date="2015" name="Nature">
        <title>Complex archaea that bridge the gap between prokaryotes and eukaryotes.</title>
        <authorList>
            <person name="Spang A."/>
            <person name="Saw J.H."/>
            <person name="Jorgensen S.L."/>
            <person name="Zaremba-Niedzwiedzka K."/>
            <person name="Martijn J."/>
            <person name="Lind A.E."/>
            <person name="van Eijk R."/>
            <person name="Schleper C."/>
            <person name="Guy L."/>
            <person name="Ettema T.J."/>
        </authorList>
    </citation>
    <scope>NUCLEOTIDE SEQUENCE</scope>
</reference>
<evidence type="ECO:0008006" key="3">
    <source>
        <dbReference type="Google" id="ProtNLM"/>
    </source>
</evidence>
<sequence length="456" mass="50070">MSTASYPEEGRKKSFDVYRAVWRWHFYAGLLVLPFMITLSITGALYLFKDELDAIIHADLKRVAVQEAVQPPSSLVSAALEAQPGTAVKYTDPATPESSAEITVNTLAGERLAVYVDPYTSNVLGSLDDRGTIMWTVRYLHSFKYFGPTARKVIEIAGGWSILLVGTGMYLWWPRGKGSGGVVSVRGKPKSRVFWRDLHAVLGIFVGGFLVFLAITGMPWSSVWGGQVNQWANGNNFGYPSGVRVEMPVSNAYLSDQGLTSWSLEQARIPESTPPASPMPRIGLNNAVAAFEQLGLQQGFAVNLPSSAAGVYTGSIYPDNLSQQRVIHLDQYSGEPLIDMSYADYGPLGRWLEFGINVHMGQEFGLFNQLFLLAVCFAIILLAVSAAVMWWKRRPKGAMGVPPLPADKRVFRGLIAILVIGGVIFPLVGASLIVMLLIDWLIVQRLQEKRLARQTA</sequence>
<gene>
    <name evidence="2" type="ORF">LCGC14_0108000</name>
</gene>
<keyword evidence="1" id="KW-0472">Membrane</keyword>
<keyword evidence="1" id="KW-0812">Transmembrane</keyword>
<protein>
    <recommendedName>
        <fullName evidence="3">PepSY domain-containing protein</fullName>
    </recommendedName>
</protein>
<dbReference type="PANTHER" id="PTHR34219:SF1">
    <property type="entry name" value="PEPSY DOMAIN-CONTAINING PROTEIN"/>
    <property type="match status" value="1"/>
</dbReference>
<evidence type="ECO:0000313" key="2">
    <source>
        <dbReference type="EMBL" id="KKO02385.1"/>
    </source>
</evidence>
<feature type="transmembrane region" description="Helical" evidence="1">
    <location>
        <begin position="370"/>
        <end position="391"/>
    </location>
</feature>
<organism evidence="2">
    <name type="scientific">marine sediment metagenome</name>
    <dbReference type="NCBI Taxonomy" id="412755"/>
    <lineage>
        <taxon>unclassified sequences</taxon>
        <taxon>metagenomes</taxon>
        <taxon>ecological metagenomes</taxon>
    </lineage>
</organism>
<dbReference type="PANTHER" id="PTHR34219">
    <property type="entry name" value="IRON-REGULATED INNER MEMBRANE PROTEIN-RELATED"/>
    <property type="match status" value="1"/>
</dbReference>
<feature type="transmembrane region" description="Helical" evidence="1">
    <location>
        <begin position="411"/>
        <end position="443"/>
    </location>
</feature>
<dbReference type="Pfam" id="PF03929">
    <property type="entry name" value="PepSY_TM"/>
    <property type="match status" value="1"/>
</dbReference>
<evidence type="ECO:0000256" key="1">
    <source>
        <dbReference type="SAM" id="Phobius"/>
    </source>
</evidence>
<dbReference type="EMBL" id="LAZR01000031">
    <property type="protein sequence ID" value="KKO02385.1"/>
    <property type="molecule type" value="Genomic_DNA"/>
</dbReference>
<name>A0A0F9VED8_9ZZZZ</name>
<proteinExistence type="predicted"/>